<organism evidence="1 2">
    <name type="scientific">Cirrhinus mrigala</name>
    <name type="common">Mrigala</name>
    <dbReference type="NCBI Taxonomy" id="683832"/>
    <lineage>
        <taxon>Eukaryota</taxon>
        <taxon>Metazoa</taxon>
        <taxon>Chordata</taxon>
        <taxon>Craniata</taxon>
        <taxon>Vertebrata</taxon>
        <taxon>Euteleostomi</taxon>
        <taxon>Actinopterygii</taxon>
        <taxon>Neopterygii</taxon>
        <taxon>Teleostei</taxon>
        <taxon>Ostariophysi</taxon>
        <taxon>Cypriniformes</taxon>
        <taxon>Cyprinidae</taxon>
        <taxon>Labeoninae</taxon>
        <taxon>Labeonini</taxon>
        <taxon>Cirrhinus</taxon>
    </lineage>
</organism>
<comment type="caution">
    <text evidence="1">The sequence shown here is derived from an EMBL/GenBank/DDBJ whole genome shotgun (WGS) entry which is preliminary data.</text>
</comment>
<evidence type="ECO:0000313" key="1">
    <source>
        <dbReference type="EMBL" id="KAL0156262.1"/>
    </source>
</evidence>
<sequence>HAHSPPPKHASFLRVTEWVNDEDTPTFPANQSRTEKIQDSHTAVRPDCYKHFTPRFKTSVVDQ</sequence>
<evidence type="ECO:0000313" key="2">
    <source>
        <dbReference type="Proteomes" id="UP001529510"/>
    </source>
</evidence>
<reference evidence="1 2" key="1">
    <citation type="submission" date="2024-05" db="EMBL/GenBank/DDBJ databases">
        <title>Genome sequencing and assembly of Indian major carp, Cirrhinus mrigala (Hamilton, 1822).</title>
        <authorList>
            <person name="Mohindra V."/>
            <person name="Chowdhury L.M."/>
            <person name="Lal K."/>
            <person name="Jena J.K."/>
        </authorList>
    </citation>
    <scope>NUCLEOTIDE SEQUENCE [LARGE SCALE GENOMIC DNA]</scope>
    <source>
        <strain evidence="1">CM1030</strain>
        <tissue evidence="1">Blood</tissue>
    </source>
</reference>
<feature type="non-terminal residue" evidence="1">
    <location>
        <position position="63"/>
    </location>
</feature>
<dbReference type="Proteomes" id="UP001529510">
    <property type="component" value="Unassembled WGS sequence"/>
</dbReference>
<proteinExistence type="predicted"/>
<protein>
    <submittedName>
        <fullName evidence="1">Uncharacterized protein</fullName>
    </submittedName>
</protein>
<name>A0ABD0N3W9_CIRMR</name>
<gene>
    <name evidence="1" type="ORF">M9458_047508</name>
</gene>
<dbReference type="AlphaFoldDB" id="A0ABD0N3W9"/>
<feature type="non-terminal residue" evidence="1">
    <location>
        <position position="1"/>
    </location>
</feature>
<dbReference type="EMBL" id="JAMKFB020000024">
    <property type="protein sequence ID" value="KAL0156262.1"/>
    <property type="molecule type" value="Genomic_DNA"/>
</dbReference>
<accession>A0ABD0N3W9</accession>
<keyword evidence="2" id="KW-1185">Reference proteome</keyword>